<feature type="non-terminal residue" evidence="1">
    <location>
        <position position="1"/>
    </location>
</feature>
<evidence type="ECO:0000313" key="2">
    <source>
        <dbReference type="Proteomes" id="UP000257109"/>
    </source>
</evidence>
<proteinExistence type="predicted"/>
<keyword evidence="2" id="KW-1185">Reference proteome</keyword>
<accession>A0A371HUQ0</accession>
<name>A0A371HUQ0_MUCPR</name>
<evidence type="ECO:0000313" key="1">
    <source>
        <dbReference type="EMBL" id="RDY06487.1"/>
    </source>
</evidence>
<sequence length="69" mass="7879">MTSQIIFFTTGEIQKVGESLGDILRENCILLVGDPRVNLETLLGDSYPRIVDMVPKVYIEMASIWRQKH</sequence>
<protein>
    <submittedName>
        <fullName evidence="1">Uncharacterized protein</fullName>
    </submittedName>
</protein>
<gene>
    <name evidence="1" type="ORF">CR513_09535</name>
</gene>
<comment type="caution">
    <text evidence="1">The sequence shown here is derived from an EMBL/GenBank/DDBJ whole genome shotgun (WGS) entry which is preliminary data.</text>
</comment>
<reference evidence="1" key="1">
    <citation type="submission" date="2018-05" db="EMBL/GenBank/DDBJ databases">
        <title>Draft genome of Mucuna pruriens seed.</title>
        <authorList>
            <person name="Nnadi N.E."/>
            <person name="Vos R."/>
            <person name="Hasami M.H."/>
            <person name="Devisetty U.K."/>
            <person name="Aguiy J.C."/>
        </authorList>
    </citation>
    <scope>NUCLEOTIDE SEQUENCE [LARGE SCALE GENOMIC DNA]</scope>
    <source>
        <strain evidence="1">JCA_2017</strain>
    </source>
</reference>
<dbReference type="AlphaFoldDB" id="A0A371HUQ0"/>
<dbReference type="Proteomes" id="UP000257109">
    <property type="component" value="Unassembled WGS sequence"/>
</dbReference>
<dbReference type="EMBL" id="QJKJ01001681">
    <property type="protein sequence ID" value="RDY06487.1"/>
    <property type="molecule type" value="Genomic_DNA"/>
</dbReference>
<organism evidence="1 2">
    <name type="scientific">Mucuna pruriens</name>
    <name type="common">Velvet bean</name>
    <name type="synonym">Dolichos pruriens</name>
    <dbReference type="NCBI Taxonomy" id="157652"/>
    <lineage>
        <taxon>Eukaryota</taxon>
        <taxon>Viridiplantae</taxon>
        <taxon>Streptophyta</taxon>
        <taxon>Embryophyta</taxon>
        <taxon>Tracheophyta</taxon>
        <taxon>Spermatophyta</taxon>
        <taxon>Magnoliopsida</taxon>
        <taxon>eudicotyledons</taxon>
        <taxon>Gunneridae</taxon>
        <taxon>Pentapetalae</taxon>
        <taxon>rosids</taxon>
        <taxon>fabids</taxon>
        <taxon>Fabales</taxon>
        <taxon>Fabaceae</taxon>
        <taxon>Papilionoideae</taxon>
        <taxon>50 kb inversion clade</taxon>
        <taxon>NPAAA clade</taxon>
        <taxon>indigoferoid/millettioid clade</taxon>
        <taxon>Phaseoleae</taxon>
        <taxon>Mucuna</taxon>
    </lineage>
</organism>